<dbReference type="KEGG" id="pacr:FXN63_24710"/>
<proteinExistence type="predicted"/>
<sequence>MSYDLMVFEPASAPADHDEFMTWYRAQTEWAEDHAYNDPKVSTPRLSAFFHEIIKQYPAMNGPYGVEELDDEDEDDALVSDYTVGQSVIYIAFAWSKAEGAYPEVLRLATKHQIGFFDVSSNNEEVWLPDGKGGLAIVHKA</sequence>
<name>A0A5C0B1L1_9BURK</name>
<keyword evidence="2" id="KW-1185">Reference proteome</keyword>
<evidence type="ECO:0000313" key="1">
    <source>
        <dbReference type="EMBL" id="QEI08689.1"/>
    </source>
</evidence>
<reference evidence="1 2" key="1">
    <citation type="submission" date="2019-08" db="EMBL/GenBank/DDBJ databases">
        <title>Amphibian skin-associated Pigmentiphaga: genome sequence and occurrence across geography and hosts.</title>
        <authorList>
            <person name="Bletz M.C."/>
            <person name="Bunk B."/>
            <person name="Sproeer C."/>
            <person name="Biwer P."/>
            <person name="Reiter S."/>
            <person name="Rabemananjara F.C.E."/>
            <person name="Schulz S."/>
            <person name="Overmann J."/>
            <person name="Vences M."/>
        </authorList>
    </citation>
    <scope>NUCLEOTIDE SEQUENCE [LARGE SCALE GENOMIC DNA]</scope>
    <source>
        <strain evidence="1 2">Mada1488</strain>
    </source>
</reference>
<dbReference type="EMBL" id="CP043046">
    <property type="protein sequence ID" value="QEI08689.1"/>
    <property type="molecule type" value="Genomic_DNA"/>
</dbReference>
<dbReference type="AlphaFoldDB" id="A0A5C0B1L1"/>
<dbReference type="OrthoDB" id="882812at2"/>
<gene>
    <name evidence="1" type="ORF">FXN63_24710</name>
</gene>
<protein>
    <submittedName>
        <fullName evidence="1">Uncharacterized protein</fullName>
    </submittedName>
</protein>
<dbReference type="Proteomes" id="UP000325161">
    <property type="component" value="Chromosome"/>
</dbReference>
<evidence type="ECO:0000313" key="2">
    <source>
        <dbReference type="Proteomes" id="UP000325161"/>
    </source>
</evidence>
<accession>A0A5C0B1L1</accession>
<organism evidence="1 2">
    <name type="scientific">Pigmentiphaga aceris</name>
    <dbReference type="NCBI Taxonomy" id="1940612"/>
    <lineage>
        <taxon>Bacteria</taxon>
        <taxon>Pseudomonadati</taxon>
        <taxon>Pseudomonadota</taxon>
        <taxon>Betaproteobacteria</taxon>
        <taxon>Burkholderiales</taxon>
        <taxon>Alcaligenaceae</taxon>
        <taxon>Pigmentiphaga</taxon>
    </lineage>
</organism>
<dbReference type="RefSeq" id="WP_148818160.1">
    <property type="nucleotide sequence ID" value="NZ_CP043046.1"/>
</dbReference>